<organism evidence="2">
    <name type="scientific">Caldilineaceae bacterium SB0675_bin_29</name>
    <dbReference type="NCBI Taxonomy" id="2605266"/>
    <lineage>
        <taxon>Bacteria</taxon>
        <taxon>Bacillati</taxon>
        <taxon>Chloroflexota</taxon>
        <taxon>Caldilineae</taxon>
        <taxon>Caldilineales</taxon>
        <taxon>Caldilineaceae</taxon>
    </lineage>
</organism>
<accession>A0A6B1FTY1</accession>
<dbReference type="AlphaFoldDB" id="A0A6B1FTY1"/>
<feature type="compositionally biased region" description="Polar residues" evidence="1">
    <location>
        <begin position="331"/>
        <end position="343"/>
    </location>
</feature>
<comment type="caution">
    <text evidence="2">The sequence shown here is derived from an EMBL/GenBank/DDBJ whole genome shotgun (WGS) entry which is preliminary data.</text>
</comment>
<reference evidence="2" key="1">
    <citation type="submission" date="2019-09" db="EMBL/GenBank/DDBJ databases">
        <title>Characterisation of the sponge microbiome using genome-centric metagenomics.</title>
        <authorList>
            <person name="Engelberts J.P."/>
            <person name="Robbins S.J."/>
            <person name="De Goeij J.M."/>
            <person name="Aranda M."/>
            <person name="Bell S.C."/>
            <person name="Webster N.S."/>
        </authorList>
    </citation>
    <scope>NUCLEOTIDE SEQUENCE</scope>
    <source>
        <strain evidence="2">SB0675_bin_29</strain>
    </source>
</reference>
<dbReference type="SUPFAM" id="SSF48452">
    <property type="entry name" value="TPR-like"/>
    <property type="match status" value="1"/>
</dbReference>
<evidence type="ECO:0008006" key="3">
    <source>
        <dbReference type="Google" id="ProtNLM"/>
    </source>
</evidence>
<evidence type="ECO:0000313" key="2">
    <source>
        <dbReference type="EMBL" id="MYH61082.1"/>
    </source>
</evidence>
<feature type="region of interest" description="Disordered" evidence="1">
    <location>
        <begin position="331"/>
        <end position="353"/>
    </location>
</feature>
<name>A0A6B1FTY1_9CHLR</name>
<evidence type="ECO:0000256" key="1">
    <source>
        <dbReference type="SAM" id="MobiDB-lite"/>
    </source>
</evidence>
<protein>
    <recommendedName>
        <fullName evidence="3">Tetratricopeptide repeat protein</fullName>
    </recommendedName>
</protein>
<proteinExistence type="predicted"/>
<dbReference type="InterPro" id="IPR011990">
    <property type="entry name" value="TPR-like_helical_dom_sf"/>
</dbReference>
<gene>
    <name evidence="2" type="ORF">F4148_04785</name>
</gene>
<dbReference type="EMBL" id="VYDA01000181">
    <property type="protein sequence ID" value="MYH61082.1"/>
    <property type="molecule type" value="Genomic_DNA"/>
</dbReference>
<sequence length="454" mass="51249">MTTDTRRSGGAAALKGSWEALHAEALALSRQGNDEALTRYGRLIDRLTALPEARRAAQDQRLQSILDQSVLGLQSHYARRNRLDEMAAIDEGVFEILSDDAKSLWRENQARAYWWLGRPQEAAEIIRTESEDLPFDVELRWLLFSILLDDGRIDDADGVRRSLLTELQSLFRAQGLSESLVEDVDAQMMVKERLAGGSETNQISVQFGLLHFLRSCVDLEKRRWQDAADAFGMAARVSDAYSDLWHLLYRPLALNNQGRLAQRALNREDSPVSQGFWRGLSGFYAGDRQGAATEWRRVTQIPLEEVTLSSVGDWILAHYYLHAVQIPYTPEGSNATPPETVSVDQGEDQDGGNVSDEVRQGLHVALNLLGQQKTRRDPLVLGLAALGWGMNGHKEHLHRNLRHAVELLRASLQDNKLSVFNWYFFRDLLPTEVFAEVESYFHAPRYLQGEADGE</sequence>